<dbReference type="Pfam" id="PF20183">
    <property type="entry name" value="DUF6546"/>
    <property type="match status" value="1"/>
</dbReference>
<reference evidence="3 4" key="1">
    <citation type="submission" date="2015-09" db="EMBL/GenBank/DDBJ databases">
        <title>Host preference determinants of Valsa canker pathogens revealed by comparative genomics.</title>
        <authorList>
            <person name="Yin Z."/>
            <person name="Huang L."/>
        </authorList>
    </citation>
    <scope>NUCLEOTIDE SEQUENCE [LARGE SCALE GENOMIC DNA]</scope>
    <source>
        <strain evidence="3 4">03-1</strain>
    </source>
</reference>
<keyword evidence="4" id="KW-1185">Reference proteome</keyword>
<sequence>MSGSSPSPSARLSALILILLGLDLGLGLLLGAGNGYRTDHGRGPGPDAGSSAGREEAPLAAAAAAVAAVAAAVATAAAAAAAAAAVVVVVVAVVVVVVVAAAGRGGPGAKDRLFGDARGLCFDQNAASAIRMGQKLPEVNIIHSLTIRRQFYRAFSARRGLAQMIRSLPGLHDFTYEPWRSPFRNVFRGSDGLPVVRNTTDKPYAVLSYTQRGRFMRDSDHEYLLKVLLRDESRLKRMSIFEDADDVFYETATTPRFIPPSYQLPGPLARRLAKWSRDLEELHASQNFDAECFFFPEPDVGGGPARGYGALGPLGDWNRVYLPFRKARAPTQDPALVY</sequence>
<dbReference type="EMBL" id="LKEA01000047">
    <property type="protein sequence ID" value="ROV92980.1"/>
    <property type="molecule type" value="Genomic_DNA"/>
</dbReference>
<protein>
    <recommendedName>
        <fullName evidence="2">DUF6546 domain-containing protein</fullName>
    </recommendedName>
</protein>
<evidence type="ECO:0000259" key="2">
    <source>
        <dbReference type="Pfam" id="PF20183"/>
    </source>
</evidence>
<dbReference type="AlphaFoldDB" id="A0A423VPP5"/>
<comment type="caution">
    <text evidence="3">The sequence shown here is derived from an EMBL/GenBank/DDBJ whole genome shotgun (WGS) entry which is preliminary data.</text>
</comment>
<dbReference type="OrthoDB" id="3728558at2759"/>
<organism evidence="3 4">
    <name type="scientific">Cytospora schulzeri</name>
    <dbReference type="NCBI Taxonomy" id="448051"/>
    <lineage>
        <taxon>Eukaryota</taxon>
        <taxon>Fungi</taxon>
        <taxon>Dikarya</taxon>
        <taxon>Ascomycota</taxon>
        <taxon>Pezizomycotina</taxon>
        <taxon>Sordariomycetes</taxon>
        <taxon>Sordariomycetidae</taxon>
        <taxon>Diaporthales</taxon>
        <taxon>Cytosporaceae</taxon>
        <taxon>Cytospora</taxon>
    </lineage>
</organism>
<feature type="transmembrane region" description="Helical" evidence="1">
    <location>
        <begin position="12"/>
        <end position="36"/>
    </location>
</feature>
<dbReference type="Proteomes" id="UP000283895">
    <property type="component" value="Unassembled WGS sequence"/>
</dbReference>
<dbReference type="InterPro" id="IPR046676">
    <property type="entry name" value="DUF6546"/>
</dbReference>
<accession>A0A423VPP5</accession>
<evidence type="ECO:0000313" key="4">
    <source>
        <dbReference type="Proteomes" id="UP000283895"/>
    </source>
</evidence>
<keyword evidence="1" id="KW-0472">Membrane</keyword>
<evidence type="ECO:0000256" key="1">
    <source>
        <dbReference type="SAM" id="Phobius"/>
    </source>
</evidence>
<dbReference type="STRING" id="356882.A0A423VPP5"/>
<keyword evidence="1" id="KW-1133">Transmembrane helix</keyword>
<feature type="transmembrane region" description="Helical" evidence="1">
    <location>
        <begin position="83"/>
        <end position="103"/>
    </location>
</feature>
<evidence type="ECO:0000313" key="3">
    <source>
        <dbReference type="EMBL" id="ROV92980.1"/>
    </source>
</evidence>
<keyword evidence="1" id="KW-0812">Transmembrane</keyword>
<name>A0A423VPP5_9PEZI</name>
<feature type="domain" description="DUF6546" evidence="2">
    <location>
        <begin position="233"/>
        <end position="294"/>
    </location>
</feature>
<gene>
    <name evidence="3" type="ORF">VMCG_08970</name>
</gene>
<proteinExistence type="predicted"/>